<organism evidence="1 2">
    <name type="scientific">Salinimicrobium oceani</name>
    <dbReference type="NCBI Taxonomy" id="2722702"/>
    <lineage>
        <taxon>Bacteria</taxon>
        <taxon>Pseudomonadati</taxon>
        <taxon>Bacteroidota</taxon>
        <taxon>Flavobacteriia</taxon>
        <taxon>Flavobacteriales</taxon>
        <taxon>Flavobacteriaceae</taxon>
        <taxon>Salinimicrobium</taxon>
    </lineage>
</organism>
<proteinExistence type="predicted"/>
<name>A0ABX1CWR3_9FLAO</name>
<evidence type="ECO:0000313" key="2">
    <source>
        <dbReference type="Proteomes" id="UP000703674"/>
    </source>
</evidence>
<comment type="caution">
    <text evidence="1">The sequence shown here is derived from an EMBL/GenBank/DDBJ whole genome shotgun (WGS) entry which is preliminary data.</text>
</comment>
<dbReference type="Proteomes" id="UP000703674">
    <property type="component" value="Unassembled WGS sequence"/>
</dbReference>
<protein>
    <submittedName>
        <fullName evidence="1">Uncharacterized protein</fullName>
    </submittedName>
</protein>
<gene>
    <name evidence="1" type="ORF">HC175_02570</name>
</gene>
<keyword evidence="2" id="KW-1185">Reference proteome</keyword>
<evidence type="ECO:0000313" key="1">
    <source>
        <dbReference type="EMBL" id="NJW51794.1"/>
    </source>
</evidence>
<dbReference type="RefSeq" id="WP_168136933.1">
    <property type="nucleotide sequence ID" value="NZ_JAAVJR010000001.1"/>
</dbReference>
<accession>A0ABX1CWR3</accession>
<reference evidence="1 2" key="1">
    <citation type="submission" date="2020-03" db="EMBL/GenBank/DDBJ databases">
        <title>Salinimicrobium sp. nov, isolated from SCS.</title>
        <authorList>
            <person name="Cao W.R."/>
        </authorList>
    </citation>
    <scope>NUCLEOTIDE SEQUENCE [LARGE SCALE GENOMIC DNA]</scope>
    <source>
        <strain evidence="2">J15B91</strain>
    </source>
</reference>
<dbReference type="EMBL" id="JAAVJR010000001">
    <property type="protein sequence ID" value="NJW51794.1"/>
    <property type="molecule type" value="Genomic_DNA"/>
</dbReference>
<sequence>MLYQSLLREVQQQNIQPQPEIQESLKGVDFDYFFTGKREGTGGAIELHITSIVTDWATNTYSRQSIYRGHKEKWKECIKKHIIYHLQSLNVDAGIIRSMMRYFEVDEEKYRSWERYFSKK</sequence>